<keyword evidence="8" id="KW-1185">Reference proteome</keyword>
<dbReference type="EC" id="2.1.1.-" evidence="6"/>
<dbReference type="GO" id="GO:0005829">
    <property type="term" value="C:cytosol"/>
    <property type="evidence" value="ECO:0007669"/>
    <property type="project" value="TreeGrafter"/>
</dbReference>
<gene>
    <name evidence="6 7" type="primary">rsmG</name>
    <name evidence="7" type="ORF">SHELI_v1c11260</name>
</gene>
<keyword evidence="4 6" id="KW-0808">Transferase</keyword>
<dbReference type="GO" id="GO:0070043">
    <property type="term" value="F:rRNA (guanine-N7-)-methyltransferase activity"/>
    <property type="evidence" value="ECO:0007669"/>
    <property type="project" value="UniProtKB-UniRule"/>
</dbReference>
<feature type="binding site" evidence="6">
    <location>
        <begin position="124"/>
        <end position="125"/>
    </location>
    <ligand>
        <name>S-adenosyl-L-methionine</name>
        <dbReference type="ChEBI" id="CHEBI:59789"/>
    </ligand>
</feature>
<dbReference type="SUPFAM" id="SSF53335">
    <property type="entry name" value="S-adenosyl-L-methionine-dependent methyltransferases"/>
    <property type="match status" value="1"/>
</dbReference>
<evidence type="ECO:0000256" key="4">
    <source>
        <dbReference type="ARBA" id="ARBA00022679"/>
    </source>
</evidence>
<dbReference type="AlphaFoldDB" id="A0A1B3SMB0"/>
<evidence type="ECO:0000256" key="1">
    <source>
        <dbReference type="ARBA" id="ARBA00022490"/>
    </source>
</evidence>
<dbReference type="RefSeq" id="WP_069117512.1">
    <property type="nucleotide sequence ID" value="NZ_CP017015.1"/>
</dbReference>
<keyword evidence="2 6" id="KW-0698">rRNA processing</keyword>
<evidence type="ECO:0000256" key="2">
    <source>
        <dbReference type="ARBA" id="ARBA00022552"/>
    </source>
</evidence>
<keyword evidence="3 6" id="KW-0489">Methyltransferase</keyword>
<dbReference type="NCBIfam" id="TIGR00138">
    <property type="entry name" value="rsmG_gidB"/>
    <property type="match status" value="1"/>
</dbReference>
<feature type="binding site" evidence="6">
    <location>
        <position position="73"/>
    </location>
    <ligand>
        <name>S-adenosyl-L-methionine</name>
        <dbReference type="ChEBI" id="CHEBI:59789"/>
    </ligand>
</feature>
<dbReference type="CDD" id="cd02440">
    <property type="entry name" value="AdoMet_MTases"/>
    <property type="match status" value="1"/>
</dbReference>
<evidence type="ECO:0000256" key="5">
    <source>
        <dbReference type="ARBA" id="ARBA00022691"/>
    </source>
</evidence>
<accession>A0A1B3SMB0</accession>
<dbReference type="Gene3D" id="3.40.50.150">
    <property type="entry name" value="Vaccinia Virus protein VP39"/>
    <property type="match status" value="1"/>
</dbReference>
<dbReference type="KEGG" id="shj:SHELI_v1c11260"/>
<comment type="similarity">
    <text evidence="6">Belongs to the methyltransferase superfamily. RNA methyltransferase RsmG family.</text>
</comment>
<evidence type="ECO:0000256" key="3">
    <source>
        <dbReference type="ARBA" id="ARBA00022603"/>
    </source>
</evidence>
<dbReference type="HAMAP" id="MF_00074">
    <property type="entry name" value="16SrRNA_methyltr_G"/>
    <property type="match status" value="1"/>
</dbReference>
<dbReference type="Pfam" id="PF02527">
    <property type="entry name" value="GidB"/>
    <property type="match status" value="1"/>
</dbReference>
<dbReference type="Proteomes" id="UP000094378">
    <property type="component" value="Chromosome"/>
</dbReference>
<name>A0A1B3SMB0_9MOLU</name>
<sequence>MFNWKVIEDIVGPITEKQKKQLVDYKNLIQEENKKYNLTTIVLDEEIFWKHFYDSIIFSQDFKLSNQFILDIGTGAGFPGIVIKVLFPETIVTLVESNNKKIAFLNLVIKKLELNNITTSSQRAEQFSIDNKEKYDIVISRALAQLNILLELGVQALKINGHFICLKSKNAGTELSELNGKECAIGLKLVKQQNLEIDQLGERVNLFFEKVRSTSIDYPRPYPQIKKKPLGK</sequence>
<keyword evidence="1 6" id="KW-0963">Cytoplasm</keyword>
<feature type="binding site" evidence="6">
    <location>
        <position position="141"/>
    </location>
    <ligand>
        <name>S-adenosyl-L-methionine</name>
        <dbReference type="ChEBI" id="CHEBI:59789"/>
    </ligand>
</feature>
<dbReference type="InterPro" id="IPR029063">
    <property type="entry name" value="SAM-dependent_MTases_sf"/>
</dbReference>
<dbReference type="PATRIC" id="fig|216938.3.peg.1145"/>
<evidence type="ECO:0000313" key="7">
    <source>
        <dbReference type="EMBL" id="AOG61073.1"/>
    </source>
</evidence>
<comment type="function">
    <text evidence="6">Specifically methylates the N7 position of a guanine in 16S rRNA.</text>
</comment>
<dbReference type="PANTHER" id="PTHR31760">
    <property type="entry name" value="S-ADENOSYL-L-METHIONINE-DEPENDENT METHYLTRANSFERASES SUPERFAMILY PROTEIN"/>
    <property type="match status" value="1"/>
</dbReference>
<organism evidence="7 8">
    <name type="scientific">Spiroplasma helicoides</name>
    <dbReference type="NCBI Taxonomy" id="216938"/>
    <lineage>
        <taxon>Bacteria</taxon>
        <taxon>Bacillati</taxon>
        <taxon>Mycoplasmatota</taxon>
        <taxon>Mollicutes</taxon>
        <taxon>Entomoplasmatales</taxon>
        <taxon>Spiroplasmataceae</taxon>
        <taxon>Spiroplasma</taxon>
    </lineage>
</organism>
<protein>
    <recommendedName>
        <fullName evidence="6">Ribosomal RNA small subunit methyltransferase G</fullName>
        <ecNumber evidence="6">2.1.1.-</ecNumber>
    </recommendedName>
    <alternativeName>
        <fullName evidence="6">16S rRNA 7-methylguanosine methyltransferase</fullName>
        <shortName evidence="6">16S rRNA m7G methyltransferase</shortName>
    </alternativeName>
</protein>
<evidence type="ECO:0000313" key="8">
    <source>
        <dbReference type="Proteomes" id="UP000094378"/>
    </source>
</evidence>
<reference evidence="7 8" key="1">
    <citation type="submission" date="2016-08" db="EMBL/GenBank/DDBJ databases">
        <title>Complete genome sequence of Spiroplasma helicoides TABS-2 (DSM 22551).</title>
        <authorList>
            <person name="Shen W.-Y."/>
            <person name="Lo W.-S."/>
            <person name="Lai Y.-C."/>
            <person name="Kuo C.-H."/>
        </authorList>
    </citation>
    <scope>NUCLEOTIDE SEQUENCE [LARGE SCALE GENOMIC DNA]</scope>
    <source>
        <strain evidence="7 8">TABS-2</strain>
    </source>
</reference>
<comment type="subcellular location">
    <subcellularLocation>
        <location evidence="6">Cytoplasm</location>
    </subcellularLocation>
</comment>
<dbReference type="PANTHER" id="PTHR31760:SF0">
    <property type="entry name" value="S-ADENOSYL-L-METHIONINE-DEPENDENT METHYLTRANSFERASES SUPERFAMILY PROTEIN"/>
    <property type="match status" value="1"/>
</dbReference>
<feature type="binding site" evidence="6">
    <location>
        <position position="78"/>
    </location>
    <ligand>
        <name>S-adenosyl-L-methionine</name>
        <dbReference type="ChEBI" id="CHEBI:59789"/>
    </ligand>
</feature>
<comment type="caution">
    <text evidence="6">Lacks conserved residue(s) required for the propagation of feature annotation.</text>
</comment>
<dbReference type="InterPro" id="IPR003682">
    <property type="entry name" value="rRNA_ssu_MeTfrase_G"/>
</dbReference>
<dbReference type="EMBL" id="CP017015">
    <property type="protein sequence ID" value="AOG61073.1"/>
    <property type="molecule type" value="Genomic_DNA"/>
</dbReference>
<evidence type="ECO:0000256" key="6">
    <source>
        <dbReference type="HAMAP-Rule" id="MF_00074"/>
    </source>
</evidence>
<proteinExistence type="inferred from homology"/>
<dbReference type="PIRSF" id="PIRSF003078">
    <property type="entry name" value="GidB"/>
    <property type="match status" value="1"/>
</dbReference>
<dbReference type="STRING" id="216938.SHELI_v1c11260"/>
<dbReference type="OrthoDB" id="9808773at2"/>
<keyword evidence="5 6" id="KW-0949">S-adenosyl-L-methionine</keyword>